<proteinExistence type="predicted"/>
<dbReference type="InterPro" id="IPR051081">
    <property type="entry name" value="HTH_MetalResp_TranReg"/>
</dbReference>
<organism evidence="6 7">
    <name type="scientific">Neomicrococcus aestuarii</name>
    <dbReference type="NCBI Taxonomy" id="556325"/>
    <lineage>
        <taxon>Bacteria</taxon>
        <taxon>Bacillati</taxon>
        <taxon>Actinomycetota</taxon>
        <taxon>Actinomycetes</taxon>
        <taxon>Micrococcales</taxon>
        <taxon>Micrococcaceae</taxon>
        <taxon>Neomicrococcus</taxon>
    </lineage>
</organism>
<name>A0A7W8TSE8_9MICC</name>
<reference evidence="6 7" key="1">
    <citation type="submission" date="2020-08" db="EMBL/GenBank/DDBJ databases">
        <title>Sequencing the genomes of 1000 actinobacteria strains.</title>
        <authorList>
            <person name="Klenk H.-P."/>
        </authorList>
    </citation>
    <scope>NUCLEOTIDE SEQUENCE [LARGE SCALE GENOMIC DNA]</scope>
    <source>
        <strain evidence="6 7">DSM 105783</strain>
    </source>
</reference>
<comment type="caution">
    <text evidence="6">The sequence shown here is derived from an EMBL/GenBank/DDBJ whole genome shotgun (WGS) entry which is preliminary data.</text>
</comment>
<dbReference type="CDD" id="cd00090">
    <property type="entry name" value="HTH_ARSR"/>
    <property type="match status" value="1"/>
</dbReference>
<dbReference type="GO" id="GO:0003677">
    <property type="term" value="F:DNA binding"/>
    <property type="evidence" value="ECO:0007669"/>
    <property type="project" value="UniProtKB-KW"/>
</dbReference>
<keyword evidence="3" id="KW-0804">Transcription</keyword>
<evidence type="ECO:0000259" key="5">
    <source>
        <dbReference type="PROSITE" id="PS50987"/>
    </source>
</evidence>
<keyword evidence="1" id="KW-0805">Transcription regulation</keyword>
<dbReference type="Pfam" id="PF01022">
    <property type="entry name" value="HTH_5"/>
    <property type="match status" value="1"/>
</dbReference>
<protein>
    <submittedName>
        <fullName evidence="6">ArsR family transcriptional regulator</fullName>
    </submittedName>
</protein>
<gene>
    <name evidence="6" type="ORF">HD598_000636</name>
</gene>
<dbReference type="PANTHER" id="PTHR33154">
    <property type="entry name" value="TRANSCRIPTIONAL REGULATOR, ARSR FAMILY"/>
    <property type="match status" value="1"/>
</dbReference>
<dbReference type="PROSITE" id="PS50987">
    <property type="entry name" value="HTH_ARSR_2"/>
    <property type="match status" value="1"/>
</dbReference>
<dbReference type="InterPro" id="IPR001845">
    <property type="entry name" value="HTH_ArsR_DNA-bd_dom"/>
</dbReference>
<dbReference type="EMBL" id="JACHDR010000001">
    <property type="protein sequence ID" value="MBB5511949.1"/>
    <property type="molecule type" value="Genomic_DNA"/>
</dbReference>
<dbReference type="NCBIfam" id="NF033788">
    <property type="entry name" value="HTH_metalloreg"/>
    <property type="match status" value="1"/>
</dbReference>
<dbReference type="PANTHER" id="PTHR33154:SF18">
    <property type="entry name" value="ARSENICAL RESISTANCE OPERON REPRESSOR"/>
    <property type="match status" value="1"/>
</dbReference>
<evidence type="ECO:0000313" key="6">
    <source>
        <dbReference type="EMBL" id="MBB5511949.1"/>
    </source>
</evidence>
<feature type="region of interest" description="Disordered" evidence="4">
    <location>
        <begin position="1"/>
        <end position="20"/>
    </location>
</feature>
<dbReference type="SUPFAM" id="SSF46785">
    <property type="entry name" value="Winged helix' DNA-binding domain"/>
    <property type="match status" value="1"/>
</dbReference>
<evidence type="ECO:0000256" key="3">
    <source>
        <dbReference type="ARBA" id="ARBA00023163"/>
    </source>
</evidence>
<dbReference type="AlphaFoldDB" id="A0A7W8TSE8"/>
<dbReference type="RefSeq" id="WP_084636945.1">
    <property type="nucleotide sequence ID" value="NZ_BAAARH010000003.1"/>
</dbReference>
<accession>A0A7W8TSE8</accession>
<dbReference type="SMART" id="SM00418">
    <property type="entry name" value="HTH_ARSR"/>
    <property type="match status" value="1"/>
</dbReference>
<evidence type="ECO:0000313" key="7">
    <source>
        <dbReference type="Proteomes" id="UP000580797"/>
    </source>
</evidence>
<dbReference type="Proteomes" id="UP000580797">
    <property type="component" value="Unassembled WGS sequence"/>
</dbReference>
<feature type="compositionally biased region" description="Polar residues" evidence="4">
    <location>
        <begin position="1"/>
        <end position="16"/>
    </location>
</feature>
<evidence type="ECO:0000256" key="4">
    <source>
        <dbReference type="SAM" id="MobiDB-lite"/>
    </source>
</evidence>
<sequence>MSTPVATPTRQETPAVSEQEIEAPCCVPTHGEDSLLAIEAEALAARFKALSDPNRLRILSIVSSSPTAETCVCDLSEPLNLGQPTVSHHLKIMVEAGLLNREKRGVWAYYSLVPGALDSLAATLIPKA</sequence>
<dbReference type="InterPro" id="IPR036388">
    <property type="entry name" value="WH-like_DNA-bd_sf"/>
</dbReference>
<dbReference type="InterPro" id="IPR036390">
    <property type="entry name" value="WH_DNA-bd_sf"/>
</dbReference>
<evidence type="ECO:0000256" key="1">
    <source>
        <dbReference type="ARBA" id="ARBA00023015"/>
    </source>
</evidence>
<keyword evidence="2" id="KW-0238">DNA-binding</keyword>
<dbReference type="PRINTS" id="PR00778">
    <property type="entry name" value="HTHARSR"/>
</dbReference>
<dbReference type="Gene3D" id="1.10.10.10">
    <property type="entry name" value="Winged helix-like DNA-binding domain superfamily/Winged helix DNA-binding domain"/>
    <property type="match status" value="1"/>
</dbReference>
<evidence type="ECO:0000256" key="2">
    <source>
        <dbReference type="ARBA" id="ARBA00023125"/>
    </source>
</evidence>
<dbReference type="InterPro" id="IPR011991">
    <property type="entry name" value="ArsR-like_HTH"/>
</dbReference>
<feature type="domain" description="HTH arsR-type" evidence="5">
    <location>
        <begin position="35"/>
        <end position="128"/>
    </location>
</feature>
<dbReference type="GO" id="GO:0003700">
    <property type="term" value="F:DNA-binding transcription factor activity"/>
    <property type="evidence" value="ECO:0007669"/>
    <property type="project" value="InterPro"/>
</dbReference>
<dbReference type="OrthoDB" id="9798835at2"/>